<dbReference type="Proteomes" id="UP000681409">
    <property type="component" value="Segment"/>
</dbReference>
<dbReference type="InterPro" id="IPR007499">
    <property type="entry name" value="ERF_bacteria_virus"/>
</dbReference>
<dbReference type="EMBL" id="MT497067">
    <property type="protein sequence ID" value="QMP84825.1"/>
    <property type="molecule type" value="Genomic_DNA"/>
</dbReference>
<reference evidence="3" key="1">
    <citation type="submission" date="2020-05" db="EMBL/GenBank/DDBJ databases">
        <title>Genomics and ecology of novel Flavobacterium phages from the Baltic Sea.</title>
        <authorList>
            <person name="Hoetzinger M."/>
            <person name="Nilsson E."/>
            <person name="Holmfeldt K."/>
        </authorList>
    </citation>
    <scope>NUCLEOTIDE SEQUENCE [LARGE SCALE GENOMIC DNA]</scope>
</reference>
<keyword evidence="3" id="KW-1185">Reference proteome</keyword>
<proteinExistence type="predicted"/>
<evidence type="ECO:0000313" key="2">
    <source>
        <dbReference type="EMBL" id="QMP84825.1"/>
    </source>
</evidence>
<feature type="compositionally biased region" description="Polar residues" evidence="1">
    <location>
        <begin position="144"/>
        <end position="158"/>
    </location>
</feature>
<feature type="region of interest" description="Disordered" evidence="1">
    <location>
        <begin position="136"/>
        <end position="158"/>
    </location>
</feature>
<accession>A0A7D7FQB9</accession>
<dbReference type="Pfam" id="PF04404">
    <property type="entry name" value="ERF"/>
    <property type="match status" value="1"/>
</dbReference>
<protein>
    <submittedName>
        <fullName evidence="2">Essential recombination function protein</fullName>
    </submittedName>
</protein>
<evidence type="ECO:0000313" key="3">
    <source>
        <dbReference type="Proteomes" id="UP000681409"/>
    </source>
</evidence>
<sequence length="194" mass="21315">MATAKKTQETLEEKLNLIQTTLNAPKNLYNSFGKYSYRNLEGILAGVKPLLKDTGCTFVLSDDMVEVGGRIYVRSCASISYGGETIESYGWAREEESKKGMDASQLTGSTSSYARKYAANGLFAIDDTIDADGYNTHGKDEVTKPNNSTAPTSKKPTISDLSKVKDALKKDRAATLKMLEKYDITEQQKKELGI</sequence>
<name>A0A7D7FQB9_9CAUD</name>
<organism evidence="2 3">
    <name type="scientific">Flavobacterium phage vB_FspP_elemoC_14-1A</name>
    <dbReference type="NCBI Taxonomy" id="2743803"/>
    <lineage>
        <taxon>Viruses</taxon>
        <taxon>Duplodnaviria</taxon>
        <taxon>Heunggongvirae</taxon>
        <taxon>Uroviricota</taxon>
        <taxon>Caudoviricetes</taxon>
        <taxon>Elemovirus</taxon>
        <taxon>Elemovirus elemoC</taxon>
    </lineage>
</organism>
<evidence type="ECO:0000256" key="1">
    <source>
        <dbReference type="SAM" id="MobiDB-lite"/>
    </source>
</evidence>
<gene>
    <name evidence="2" type="ORF">elemo141A_phanotate25</name>
</gene>